<gene>
    <name evidence="1" type="ORF">E5336_09220</name>
</gene>
<dbReference type="Proteomes" id="UP000308836">
    <property type="component" value="Unassembled WGS sequence"/>
</dbReference>
<name>A0AC61R5X1_9FIRM</name>
<accession>A0AC61R5X1</accession>
<protein>
    <submittedName>
        <fullName evidence="1">MurR/RpiR family transcriptional regulator</fullName>
    </submittedName>
</protein>
<reference evidence="1" key="1">
    <citation type="submission" date="2019-04" db="EMBL/GenBank/DDBJ databases">
        <title>Microbes associate with the intestines of laboratory mice.</title>
        <authorList>
            <person name="Navarre W."/>
            <person name="Wong E."/>
            <person name="Huang K."/>
            <person name="Tropini C."/>
            <person name="Ng K."/>
            <person name="Yu B."/>
        </authorList>
    </citation>
    <scope>NUCLEOTIDE SEQUENCE</scope>
    <source>
        <strain evidence="1">NM09_H32</strain>
    </source>
</reference>
<organism evidence="1 2">
    <name type="scientific">Dubosiella muris</name>
    <dbReference type="NCBI Taxonomy" id="3038133"/>
    <lineage>
        <taxon>Bacteria</taxon>
        <taxon>Bacillati</taxon>
        <taxon>Bacillota</taxon>
        <taxon>Erysipelotrichia</taxon>
        <taxon>Erysipelotrichales</taxon>
        <taxon>Erysipelotrichaceae</taxon>
        <taxon>Dubosiella</taxon>
    </lineage>
</organism>
<comment type="caution">
    <text evidence="1">The sequence shown here is derived from an EMBL/GenBank/DDBJ whole genome shotgun (WGS) entry which is preliminary data.</text>
</comment>
<evidence type="ECO:0000313" key="1">
    <source>
        <dbReference type="EMBL" id="TGY65330.1"/>
    </source>
</evidence>
<keyword evidence="2" id="KW-1185">Reference proteome</keyword>
<evidence type="ECO:0000313" key="2">
    <source>
        <dbReference type="Proteomes" id="UP000308836"/>
    </source>
</evidence>
<sequence>MDFLTRLELDSPWTQSEQVVVNHILANPESVLATTPKQLAQTCYVSTSSLYRLLSKLGLDGFSTLQAEISKSLLHREKEKADVDKNFPFSHMQTHYEIIEQLKADYDSTLASQKNLFDLYSLYEACKAMRNAKAIDLYTSAGNLGFFKNFQFQLREIGVNVHMAENDYEQTLMAASAGPDHLAIVLTMEGRSSTIPAIAYALEQSRTPVILLSAPGYESVFQNVKAHLWIDHNEHHYRKISSFATRMSLLYTLDVLYAIYFQTSYEENLDKKFLYYHRLNPTIDD</sequence>
<dbReference type="EMBL" id="SRYG01000019">
    <property type="protein sequence ID" value="TGY65330.1"/>
    <property type="molecule type" value="Genomic_DNA"/>
</dbReference>
<proteinExistence type="predicted"/>